<name>A0A934MEB3_9RHOB</name>
<comment type="caution">
    <text evidence="1">The sequence shown here is derived from an EMBL/GenBank/DDBJ whole genome shotgun (WGS) entry which is preliminary data.</text>
</comment>
<sequence length="64" mass="6914">MTLIEKARHRRAAALRVTQGLRANVFFDPEGDAQPSARGSVLEMLANLPSQSGARGRAIVRRAA</sequence>
<proteinExistence type="predicted"/>
<protein>
    <submittedName>
        <fullName evidence="1">Uncharacterized protein</fullName>
    </submittedName>
</protein>
<accession>A0A934MEB3</accession>
<evidence type="ECO:0000313" key="2">
    <source>
        <dbReference type="Proteomes" id="UP000642488"/>
    </source>
</evidence>
<dbReference type="Proteomes" id="UP000642488">
    <property type="component" value="Unassembled WGS sequence"/>
</dbReference>
<dbReference type="RefSeq" id="WP_198916449.1">
    <property type="nucleotide sequence ID" value="NZ_JAEKPD010000009.1"/>
</dbReference>
<gene>
    <name evidence="1" type="ORF">ILP92_11010</name>
</gene>
<evidence type="ECO:0000313" key="1">
    <source>
        <dbReference type="EMBL" id="MBJ3763276.1"/>
    </source>
</evidence>
<dbReference type="EMBL" id="JAEKPD010000009">
    <property type="protein sequence ID" value="MBJ3763276.1"/>
    <property type="molecule type" value="Genomic_DNA"/>
</dbReference>
<organism evidence="1 2">
    <name type="scientific">Palleronia pontilimi</name>
    <dbReference type="NCBI Taxonomy" id="1964209"/>
    <lineage>
        <taxon>Bacteria</taxon>
        <taxon>Pseudomonadati</taxon>
        <taxon>Pseudomonadota</taxon>
        <taxon>Alphaproteobacteria</taxon>
        <taxon>Rhodobacterales</taxon>
        <taxon>Roseobacteraceae</taxon>
        <taxon>Palleronia</taxon>
    </lineage>
</organism>
<keyword evidence="2" id="KW-1185">Reference proteome</keyword>
<dbReference type="AlphaFoldDB" id="A0A934MEB3"/>
<reference evidence="1" key="1">
    <citation type="submission" date="2020-12" db="EMBL/GenBank/DDBJ databases">
        <title>Bacterial taxonomy.</title>
        <authorList>
            <person name="Pan X."/>
        </authorList>
    </citation>
    <scope>NUCLEOTIDE SEQUENCE</scope>
    <source>
        <strain evidence="1">KCTC 52957</strain>
    </source>
</reference>